<dbReference type="SMART" id="SM00952">
    <property type="entry name" value="RAP"/>
    <property type="match status" value="1"/>
</dbReference>
<evidence type="ECO:0000259" key="1">
    <source>
        <dbReference type="PROSITE" id="PS51286"/>
    </source>
</evidence>
<dbReference type="InterPro" id="IPR013584">
    <property type="entry name" value="RAP"/>
</dbReference>
<dbReference type="Proteomes" id="UP000221165">
    <property type="component" value="Unassembled WGS sequence"/>
</dbReference>
<reference evidence="2 3" key="1">
    <citation type="journal article" date="2017" name="Int. J. Parasitol.">
        <title>The genome of the protozoan parasite Cystoisospora suis and a reverse vaccinology approach to identify vaccine candidates.</title>
        <authorList>
            <person name="Palmieri N."/>
            <person name="Shrestha A."/>
            <person name="Ruttkowski B."/>
            <person name="Beck T."/>
            <person name="Vogl C."/>
            <person name="Tomley F."/>
            <person name="Blake D.P."/>
            <person name="Joachim A."/>
        </authorList>
    </citation>
    <scope>NUCLEOTIDE SEQUENCE [LARGE SCALE GENOMIC DNA]</scope>
    <source>
        <strain evidence="2 3">Wien I</strain>
    </source>
</reference>
<sequence>MCLEEELEKATGTKQLHTPHSIRDPFEHELHTKGIVLEVDGPQHFYRDSFHWTSSSKLKHRLLTRLGFRVVHVPYFDWLKLHTQNLRRAYLQ</sequence>
<organism evidence="2 3">
    <name type="scientific">Cystoisospora suis</name>
    <dbReference type="NCBI Taxonomy" id="483139"/>
    <lineage>
        <taxon>Eukaryota</taxon>
        <taxon>Sar</taxon>
        <taxon>Alveolata</taxon>
        <taxon>Apicomplexa</taxon>
        <taxon>Conoidasida</taxon>
        <taxon>Coccidia</taxon>
        <taxon>Eucoccidiorida</taxon>
        <taxon>Eimeriorina</taxon>
        <taxon>Sarcocystidae</taxon>
        <taxon>Cystoisospora</taxon>
    </lineage>
</organism>
<dbReference type="OrthoDB" id="332112at2759"/>
<keyword evidence="3" id="KW-1185">Reference proteome</keyword>
<protein>
    <submittedName>
        <fullName evidence="2">Rap domain-containing protein</fullName>
    </submittedName>
</protein>
<dbReference type="Pfam" id="PF08373">
    <property type="entry name" value="RAP"/>
    <property type="match status" value="1"/>
</dbReference>
<gene>
    <name evidence="2" type="ORF">CSUI_001464</name>
</gene>
<dbReference type="PROSITE" id="PS51286">
    <property type="entry name" value="RAP"/>
    <property type="match status" value="1"/>
</dbReference>
<dbReference type="GeneID" id="94424881"/>
<evidence type="ECO:0000313" key="3">
    <source>
        <dbReference type="Proteomes" id="UP000221165"/>
    </source>
</evidence>
<comment type="caution">
    <text evidence="2">The sequence shown here is derived from an EMBL/GenBank/DDBJ whole genome shotgun (WGS) entry which is preliminary data.</text>
</comment>
<dbReference type="AlphaFoldDB" id="A0A2C6LCM1"/>
<feature type="domain" description="RAP" evidence="1">
    <location>
        <begin position="35"/>
        <end position="92"/>
    </location>
</feature>
<proteinExistence type="predicted"/>
<name>A0A2C6LCM1_9APIC</name>
<dbReference type="EMBL" id="MIGC01000580">
    <property type="protein sequence ID" value="PHJ24683.1"/>
    <property type="molecule type" value="Genomic_DNA"/>
</dbReference>
<evidence type="ECO:0000313" key="2">
    <source>
        <dbReference type="EMBL" id="PHJ24683.1"/>
    </source>
</evidence>
<dbReference type="RefSeq" id="XP_067926355.1">
    <property type="nucleotide sequence ID" value="XM_068061670.1"/>
</dbReference>
<dbReference type="VEuPathDB" id="ToxoDB:CSUI_001464"/>
<accession>A0A2C6LCM1</accession>